<dbReference type="PANTHER" id="PTHR48098">
    <property type="entry name" value="ENTEROCHELIN ESTERASE-RELATED"/>
    <property type="match status" value="1"/>
</dbReference>
<gene>
    <name evidence="3" type="ORF">SBA5_600047</name>
</gene>
<keyword evidence="2" id="KW-0732">Signal</keyword>
<dbReference type="InterPro" id="IPR013783">
    <property type="entry name" value="Ig-like_fold"/>
</dbReference>
<evidence type="ECO:0000256" key="1">
    <source>
        <dbReference type="SAM" id="MobiDB-lite"/>
    </source>
</evidence>
<sequence>MKKTAMILAFLASGICWAQPPADCKPSELNIPGAPYPCVFPDHRAMFRVAAPDAQKVRVRVGTGFDMAKEADGLWYVTTTPLVEGFHYYMINIDGASVSDPATQTFFGSGEWSSAIEIPAADADFYSHKNVPHGIVRIQWYFSTVTQQWRRCLIYTPPDYEINPKARYPVLYLLHGWGENELGWTFQGHVDQIMDNLIAVGKAKPMLIVMDNLNAVKPGEDGTIYNARGALTQAVPQPQAPPGGAPGVPGAGPGAQRPAGGASPARPPFRLSTTFTEMMVTDLIPMVEKNYRVAPGRENRAMAGLSMGGMQTFTTGLQNLDKFAFLGGLSGNCGSFGGPFDPKTSCGGAFADPAAFNGKVKVLFLSTGSVEGPRVKQFSDELTQAGISNVYFESPGTAHEWLSWRRALADFAPRLFR</sequence>
<accession>A0A2N9LX81</accession>
<proteinExistence type="predicted"/>
<dbReference type="InterPro" id="IPR050583">
    <property type="entry name" value="Mycobacterial_A85_antigen"/>
</dbReference>
<dbReference type="EMBL" id="OKRB01000120">
    <property type="protein sequence ID" value="SPE27805.1"/>
    <property type="molecule type" value="Genomic_DNA"/>
</dbReference>
<reference evidence="4" key="1">
    <citation type="submission" date="2018-02" db="EMBL/GenBank/DDBJ databases">
        <authorList>
            <person name="Hausmann B."/>
        </authorList>
    </citation>
    <scope>NUCLEOTIDE SEQUENCE [LARGE SCALE GENOMIC DNA]</scope>
    <source>
        <strain evidence="4">Peat soil MAG SbA5</strain>
    </source>
</reference>
<dbReference type="CDD" id="cd02858">
    <property type="entry name" value="E_set_Esterase_N"/>
    <property type="match status" value="1"/>
</dbReference>
<dbReference type="SUPFAM" id="SSF81296">
    <property type="entry name" value="E set domains"/>
    <property type="match status" value="1"/>
</dbReference>
<dbReference type="SUPFAM" id="SSF53474">
    <property type="entry name" value="alpha/beta-Hydrolases"/>
    <property type="match status" value="1"/>
</dbReference>
<dbReference type="Proteomes" id="UP000239735">
    <property type="component" value="Unassembled WGS sequence"/>
</dbReference>
<evidence type="ECO:0000313" key="3">
    <source>
        <dbReference type="EMBL" id="SPE27805.1"/>
    </source>
</evidence>
<dbReference type="Pfam" id="PF00756">
    <property type="entry name" value="Esterase"/>
    <property type="match status" value="2"/>
</dbReference>
<dbReference type="AlphaFoldDB" id="A0A2N9LX81"/>
<evidence type="ECO:0000313" key="4">
    <source>
        <dbReference type="Proteomes" id="UP000239735"/>
    </source>
</evidence>
<feature type="signal peptide" evidence="2">
    <location>
        <begin position="1"/>
        <end position="18"/>
    </location>
</feature>
<protein>
    <submittedName>
        <fullName evidence="3">Enterochelin esterase-like enzyme</fullName>
    </submittedName>
</protein>
<dbReference type="InterPro" id="IPR014756">
    <property type="entry name" value="Ig_E-set"/>
</dbReference>
<feature type="compositionally biased region" description="Low complexity" evidence="1">
    <location>
        <begin position="254"/>
        <end position="264"/>
    </location>
</feature>
<organism evidence="3 4">
    <name type="scientific">Candidatus Sulfuritelmatomonas gaucii</name>
    <dbReference type="NCBI Taxonomy" id="2043161"/>
    <lineage>
        <taxon>Bacteria</taxon>
        <taxon>Pseudomonadati</taxon>
        <taxon>Acidobacteriota</taxon>
        <taxon>Terriglobia</taxon>
        <taxon>Terriglobales</taxon>
        <taxon>Acidobacteriaceae</taxon>
        <taxon>Candidatus Sulfuritelmatomonas</taxon>
    </lineage>
</organism>
<dbReference type="InterPro" id="IPR000801">
    <property type="entry name" value="Esterase-like"/>
</dbReference>
<dbReference type="PANTHER" id="PTHR48098:SF1">
    <property type="entry name" value="DIACYLGLYCEROL ACYLTRANSFERASE_MYCOLYLTRANSFERASE AG85A"/>
    <property type="match status" value="1"/>
</dbReference>
<feature type="chain" id="PRO_5014996791" evidence="2">
    <location>
        <begin position="19"/>
        <end position="417"/>
    </location>
</feature>
<dbReference type="Gene3D" id="2.60.40.10">
    <property type="entry name" value="Immunoglobulins"/>
    <property type="match status" value="1"/>
</dbReference>
<feature type="region of interest" description="Disordered" evidence="1">
    <location>
        <begin position="234"/>
        <end position="268"/>
    </location>
</feature>
<dbReference type="InterPro" id="IPR029058">
    <property type="entry name" value="AB_hydrolase_fold"/>
</dbReference>
<evidence type="ECO:0000256" key="2">
    <source>
        <dbReference type="SAM" id="SignalP"/>
    </source>
</evidence>
<name>A0A2N9LX81_9BACT</name>
<dbReference type="OrthoDB" id="9777383at2"/>
<dbReference type="Gene3D" id="3.40.50.1820">
    <property type="entry name" value="alpha/beta hydrolase"/>
    <property type="match status" value="1"/>
</dbReference>
<dbReference type="GO" id="GO:0016747">
    <property type="term" value="F:acyltransferase activity, transferring groups other than amino-acyl groups"/>
    <property type="evidence" value="ECO:0007669"/>
    <property type="project" value="TreeGrafter"/>
</dbReference>